<reference evidence="1 2" key="1">
    <citation type="submission" date="2020-07" db="EMBL/GenBank/DDBJ databases">
        <title>A new beta-1,3-glucan-decomposing anaerobic bacterium isolated from anoxic soil subjected to biological soil disinfestation.</title>
        <authorList>
            <person name="Ueki A."/>
            <person name="Tonouchi A."/>
        </authorList>
    </citation>
    <scope>NUCLEOTIDE SEQUENCE [LARGE SCALE GENOMIC DNA]</scope>
    <source>
        <strain evidence="1 2">TW1</strain>
    </source>
</reference>
<comment type="caution">
    <text evidence="1">The sequence shown here is derived from an EMBL/GenBank/DDBJ whole genome shotgun (WGS) entry which is preliminary data.</text>
</comment>
<evidence type="ECO:0008006" key="3">
    <source>
        <dbReference type="Google" id="ProtNLM"/>
    </source>
</evidence>
<proteinExistence type="predicted"/>
<dbReference type="EMBL" id="BLZR01000001">
    <property type="protein sequence ID" value="GFP77435.1"/>
    <property type="molecule type" value="Genomic_DNA"/>
</dbReference>
<protein>
    <recommendedName>
        <fullName evidence="3">HNH endonuclease</fullName>
    </recommendedName>
</protein>
<sequence>MEERKKISTEIETEVLIKSKRRCCVCFGINGDDEEKSGQIAHLDKNRNNNSLDNLAFLCLQHHDKYDSTTSQSKNYTKNEIKSYRDKLYKYFYKLYDNKFSSNDYYEYLNSNIKIESEHNEMKGDTIVIDVDNPEVMDAKLVEFELWNGGELELVINKIEMRNRLPFHYCREYWTPLPFKGLDKNNTVPYIRYMYNHFINFEIESKKYISLFYFFPQLRIGLLQKIYSLQFDFIIEVTIPSKSFNYEIPDVTREITKTIFFEFRKKDI</sequence>
<evidence type="ECO:0000313" key="1">
    <source>
        <dbReference type="EMBL" id="GFP77435.1"/>
    </source>
</evidence>
<dbReference type="AlphaFoldDB" id="A0A6V8SLJ2"/>
<dbReference type="Proteomes" id="UP000580568">
    <property type="component" value="Unassembled WGS sequence"/>
</dbReference>
<dbReference type="RefSeq" id="WP_183278806.1">
    <property type="nucleotide sequence ID" value="NZ_BLZR01000001.1"/>
</dbReference>
<gene>
    <name evidence="1" type="ORF">bsdtw1_03563</name>
</gene>
<evidence type="ECO:0000313" key="2">
    <source>
        <dbReference type="Proteomes" id="UP000580568"/>
    </source>
</evidence>
<name>A0A6V8SLJ2_9CLOT</name>
<keyword evidence="2" id="KW-1185">Reference proteome</keyword>
<accession>A0A6V8SLJ2</accession>
<organism evidence="1 2">
    <name type="scientific">Clostridium fungisolvens</name>
    <dbReference type="NCBI Taxonomy" id="1604897"/>
    <lineage>
        <taxon>Bacteria</taxon>
        <taxon>Bacillati</taxon>
        <taxon>Bacillota</taxon>
        <taxon>Clostridia</taxon>
        <taxon>Eubacteriales</taxon>
        <taxon>Clostridiaceae</taxon>
        <taxon>Clostridium</taxon>
    </lineage>
</organism>